<dbReference type="GO" id="GO:0016740">
    <property type="term" value="F:transferase activity"/>
    <property type="evidence" value="ECO:0007669"/>
    <property type="project" value="UniProtKB-KW"/>
</dbReference>
<reference evidence="5" key="1">
    <citation type="journal article" date="2020" name="Stud. Mycol.">
        <title>101 Dothideomycetes genomes: a test case for predicting lifestyles and emergence of pathogens.</title>
        <authorList>
            <person name="Haridas S."/>
            <person name="Albert R."/>
            <person name="Binder M."/>
            <person name="Bloem J."/>
            <person name="Labutti K."/>
            <person name="Salamov A."/>
            <person name="Andreopoulos B."/>
            <person name="Baker S."/>
            <person name="Barry K."/>
            <person name="Bills G."/>
            <person name="Bluhm B."/>
            <person name="Cannon C."/>
            <person name="Castanera R."/>
            <person name="Culley D."/>
            <person name="Daum C."/>
            <person name="Ezra D."/>
            <person name="Gonzalez J."/>
            <person name="Henrissat B."/>
            <person name="Kuo A."/>
            <person name="Liang C."/>
            <person name="Lipzen A."/>
            <person name="Lutzoni F."/>
            <person name="Magnuson J."/>
            <person name="Mondo S."/>
            <person name="Nolan M."/>
            <person name="Ohm R."/>
            <person name="Pangilinan J."/>
            <person name="Park H.-J."/>
            <person name="Ramirez L."/>
            <person name="Alfaro M."/>
            <person name="Sun H."/>
            <person name="Tritt A."/>
            <person name="Yoshinaga Y."/>
            <person name="Zwiers L.-H."/>
            <person name="Turgeon B."/>
            <person name="Goodwin S."/>
            <person name="Spatafora J."/>
            <person name="Crous P."/>
            <person name="Grigoriev I."/>
        </authorList>
    </citation>
    <scope>NUCLEOTIDE SEQUENCE</scope>
    <source>
        <strain evidence="5">CBS 121739</strain>
    </source>
</reference>
<keyword evidence="6" id="KW-1185">Reference proteome</keyword>
<dbReference type="InterPro" id="IPR036568">
    <property type="entry name" value="GGCT-like_sf"/>
</dbReference>
<dbReference type="Gene3D" id="3.10.490.10">
    <property type="entry name" value="Gamma-glutamyl cyclotransferase-like"/>
    <property type="match status" value="1"/>
</dbReference>
<dbReference type="Proteomes" id="UP000799437">
    <property type="component" value="Unassembled WGS sequence"/>
</dbReference>
<dbReference type="OrthoDB" id="1044435at2759"/>
<protein>
    <recommendedName>
        <fullName evidence="3">Putative gamma-glutamylcyclotransferase</fullName>
    </recommendedName>
</protein>
<dbReference type="Pfam" id="PF06094">
    <property type="entry name" value="GGACT"/>
    <property type="match status" value="1"/>
</dbReference>
<dbReference type="InterPro" id="IPR045038">
    <property type="entry name" value="AIG2-like"/>
</dbReference>
<evidence type="ECO:0000313" key="6">
    <source>
        <dbReference type="Proteomes" id="UP000799437"/>
    </source>
</evidence>
<dbReference type="PANTHER" id="PTHR31544">
    <property type="entry name" value="AIG2-LIKE PROTEIN D"/>
    <property type="match status" value="1"/>
</dbReference>
<name>A0A6A6W0S0_9PEZI</name>
<comment type="similarity">
    <text evidence="1">Belongs to the gamma-glutamylcyclotransferase family.</text>
</comment>
<dbReference type="AlphaFoldDB" id="A0A6A6W0S0"/>
<evidence type="ECO:0000256" key="1">
    <source>
        <dbReference type="ARBA" id="ARBA00008861"/>
    </source>
</evidence>
<sequence>MASHSAFFYGTLMAPAVLHRVIHGSSNPQPWQRDLLTIRPAMLYGHHRHRVAHADYPAVIPSSEPKACVRGTLVTGLTEGDLWRLDIFEGDEYERRNIRAKILVEEDGESVETDEVEAQTYIWIAGESLLDETEWDFDEFVRDKMSRWVGAEGDGEYAGRPSIIEVDEAVKAQDTDPTRGRGLNGNITRALQQHSKSNGIVGSAT</sequence>
<evidence type="ECO:0000256" key="3">
    <source>
        <dbReference type="ARBA" id="ARBA00030602"/>
    </source>
</evidence>
<dbReference type="SUPFAM" id="SSF110857">
    <property type="entry name" value="Gamma-glutamyl cyclotransferase-like"/>
    <property type="match status" value="1"/>
</dbReference>
<dbReference type="EMBL" id="ML996579">
    <property type="protein sequence ID" value="KAF2754671.1"/>
    <property type="molecule type" value="Genomic_DNA"/>
</dbReference>
<dbReference type="GeneID" id="54485663"/>
<gene>
    <name evidence="5" type="ORF">EJ05DRAFT_479112</name>
</gene>
<evidence type="ECO:0000313" key="5">
    <source>
        <dbReference type="EMBL" id="KAF2754671.1"/>
    </source>
</evidence>
<feature type="domain" description="Gamma-glutamylcyclotransferase AIG2-like" evidence="4">
    <location>
        <begin position="7"/>
        <end position="136"/>
    </location>
</feature>
<evidence type="ECO:0000259" key="4">
    <source>
        <dbReference type="Pfam" id="PF06094"/>
    </source>
</evidence>
<dbReference type="PANTHER" id="PTHR31544:SF2">
    <property type="entry name" value="AIG2-LIKE PROTEIN D"/>
    <property type="match status" value="1"/>
</dbReference>
<dbReference type="RefSeq" id="XP_033597122.1">
    <property type="nucleotide sequence ID" value="XM_033744609.1"/>
</dbReference>
<dbReference type="InterPro" id="IPR009288">
    <property type="entry name" value="AIG2-like_dom"/>
</dbReference>
<organism evidence="5 6">
    <name type="scientific">Pseudovirgaria hyperparasitica</name>
    <dbReference type="NCBI Taxonomy" id="470096"/>
    <lineage>
        <taxon>Eukaryota</taxon>
        <taxon>Fungi</taxon>
        <taxon>Dikarya</taxon>
        <taxon>Ascomycota</taxon>
        <taxon>Pezizomycotina</taxon>
        <taxon>Dothideomycetes</taxon>
        <taxon>Dothideomycetes incertae sedis</taxon>
        <taxon>Acrospermales</taxon>
        <taxon>Acrospermaceae</taxon>
        <taxon>Pseudovirgaria</taxon>
    </lineage>
</organism>
<dbReference type="InterPro" id="IPR013024">
    <property type="entry name" value="GGCT-like"/>
</dbReference>
<proteinExistence type="inferred from homology"/>
<evidence type="ECO:0000256" key="2">
    <source>
        <dbReference type="ARBA" id="ARBA00022679"/>
    </source>
</evidence>
<keyword evidence="2" id="KW-0808">Transferase</keyword>
<dbReference type="CDD" id="cd06661">
    <property type="entry name" value="GGCT_like"/>
    <property type="match status" value="1"/>
</dbReference>
<accession>A0A6A6W0S0</accession>